<comment type="caution">
    <text evidence="1">The sequence shown here is derived from an EMBL/GenBank/DDBJ whole genome shotgun (WGS) entry which is preliminary data.</text>
</comment>
<organism evidence="1 2">
    <name type="scientific">Pleuronectes platessa</name>
    <name type="common">European plaice</name>
    <dbReference type="NCBI Taxonomy" id="8262"/>
    <lineage>
        <taxon>Eukaryota</taxon>
        <taxon>Metazoa</taxon>
        <taxon>Chordata</taxon>
        <taxon>Craniata</taxon>
        <taxon>Vertebrata</taxon>
        <taxon>Euteleostomi</taxon>
        <taxon>Actinopterygii</taxon>
        <taxon>Neopterygii</taxon>
        <taxon>Teleostei</taxon>
        <taxon>Neoteleostei</taxon>
        <taxon>Acanthomorphata</taxon>
        <taxon>Carangaria</taxon>
        <taxon>Pleuronectiformes</taxon>
        <taxon>Pleuronectoidei</taxon>
        <taxon>Pleuronectidae</taxon>
        <taxon>Pleuronectes</taxon>
    </lineage>
</organism>
<keyword evidence="2" id="KW-1185">Reference proteome</keyword>
<name>A0A9N7Z756_PLEPL</name>
<reference evidence="1" key="1">
    <citation type="submission" date="2020-03" db="EMBL/GenBank/DDBJ databases">
        <authorList>
            <person name="Weist P."/>
        </authorList>
    </citation>
    <scope>NUCLEOTIDE SEQUENCE</scope>
</reference>
<dbReference type="Proteomes" id="UP001153269">
    <property type="component" value="Unassembled WGS sequence"/>
</dbReference>
<proteinExistence type="predicted"/>
<dbReference type="AlphaFoldDB" id="A0A9N7Z756"/>
<sequence length="173" mass="19203">MSYLCVGAVLSRSSKHRELSSQGRDILCDIFISEHKADARFSSLGFLIESRHYAIEGNGCGYVLKLFGYQAAPEVEKKERRGVVVEMRFRPSVEMKWVCTPTAGLRTVNTAEGRGHVPRLKCGVEENMWKSFASWHLISDYVCNFGCEELSAETAAWPCAGAEQLSVPGKVGH</sequence>
<dbReference type="EMBL" id="CADEAL010004147">
    <property type="protein sequence ID" value="CAB1452911.1"/>
    <property type="molecule type" value="Genomic_DNA"/>
</dbReference>
<protein>
    <submittedName>
        <fullName evidence="1">Uncharacterized protein</fullName>
    </submittedName>
</protein>
<evidence type="ECO:0000313" key="2">
    <source>
        <dbReference type="Proteomes" id="UP001153269"/>
    </source>
</evidence>
<evidence type="ECO:0000313" key="1">
    <source>
        <dbReference type="EMBL" id="CAB1452911.1"/>
    </source>
</evidence>
<gene>
    <name evidence="1" type="ORF">PLEPLA_LOCUS40661</name>
</gene>
<accession>A0A9N7Z756</accession>